<protein>
    <submittedName>
        <fullName evidence="2">Uncharacterized protein</fullName>
    </submittedName>
</protein>
<proteinExistence type="predicted"/>
<dbReference type="EMBL" id="CABFNS010000936">
    <property type="protein sequence ID" value="VUC36981.1"/>
    <property type="molecule type" value="Genomic_DNA"/>
</dbReference>
<comment type="caution">
    <text evidence="2">The sequence shown here is derived from an EMBL/GenBank/DDBJ whole genome shotgun (WGS) entry which is preliminary data.</text>
</comment>
<feature type="region of interest" description="Disordered" evidence="1">
    <location>
        <begin position="99"/>
        <end position="128"/>
    </location>
</feature>
<keyword evidence="3" id="KW-1185">Reference proteome</keyword>
<gene>
    <name evidence="2" type="ORF">CLO192961_LOCUS462748</name>
</gene>
<reference evidence="2 3" key="1">
    <citation type="submission" date="2019-06" db="EMBL/GenBank/DDBJ databases">
        <authorList>
            <person name="Broberg M."/>
        </authorList>
    </citation>
    <scope>NUCLEOTIDE SEQUENCE [LARGE SCALE GENOMIC DNA]</scope>
</reference>
<dbReference type="Proteomes" id="UP000766486">
    <property type="component" value="Unassembled WGS sequence"/>
</dbReference>
<evidence type="ECO:0000313" key="3">
    <source>
        <dbReference type="Proteomes" id="UP000766486"/>
    </source>
</evidence>
<evidence type="ECO:0000256" key="1">
    <source>
        <dbReference type="SAM" id="MobiDB-lite"/>
    </source>
</evidence>
<name>A0ABY6V1I1_BIOOC</name>
<organism evidence="2 3">
    <name type="scientific">Bionectria ochroleuca</name>
    <name type="common">Gliocladium roseum</name>
    <dbReference type="NCBI Taxonomy" id="29856"/>
    <lineage>
        <taxon>Eukaryota</taxon>
        <taxon>Fungi</taxon>
        <taxon>Dikarya</taxon>
        <taxon>Ascomycota</taxon>
        <taxon>Pezizomycotina</taxon>
        <taxon>Sordariomycetes</taxon>
        <taxon>Hypocreomycetidae</taxon>
        <taxon>Hypocreales</taxon>
        <taxon>Bionectriaceae</taxon>
        <taxon>Clonostachys</taxon>
    </lineage>
</organism>
<sequence>MASEYTYKTKRAGFEARPCARPAKIKTGKHHHFPPAYWDDLSTLWVTPRALRELNRRNKANPPPEQKTTGVLHQNIAGFARHGGPDLTDIRGYAHRLRANGRAKETNDRPNLNSSSMTESTESRESWPPSPFDFNFEQHMVNHNLTDYDTGPRPNNLGDIGPLLYHWGRQRAALREFSEHDMKNFNDAHDPLRWEGDVMRAILPAIAGDRQYLTARNVLFDNMDLITSARQTLRPKPIFYDGACPGELHPSVKSSLSGLIVPSKAKRLPVAPNFFFEASPLSHGLGVAIGKITLDGAHGARAMHALQNYGRKEPMYDGNAYTFTFGYNARNATLKLYAHHVTAPATPGGRPGYRMTKIRRYRMRRRPECKNMNRETFCEAQVTFRRIRDFAKAQRDRFINEANARASDVTATGSD</sequence>
<accession>A0ABY6V1I1</accession>
<evidence type="ECO:0000313" key="2">
    <source>
        <dbReference type="EMBL" id="VUC36981.1"/>
    </source>
</evidence>